<accession>R7VCP0</accession>
<dbReference type="Proteomes" id="UP000014760">
    <property type="component" value="Unassembled WGS sequence"/>
</dbReference>
<evidence type="ECO:0000313" key="3">
    <source>
        <dbReference type="Proteomes" id="UP000014760"/>
    </source>
</evidence>
<name>R7VCP0_CAPTE</name>
<dbReference type="EnsemblMetazoa" id="CapteT192432">
    <property type="protein sequence ID" value="CapteP192432"/>
    <property type="gene ID" value="CapteG192432"/>
</dbReference>
<evidence type="ECO:0000313" key="1">
    <source>
        <dbReference type="EMBL" id="ELU16322.1"/>
    </source>
</evidence>
<dbReference type="HOGENOM" id="CLU_1742289_0_0_1"/>
<reference evidence="2" key="3">
    <citation type="submission" date="2015-06" db="UniProtKB">
        <authorList>
            <consortium name="EnsemblMetazoa"/>
        </authorList>
    </citation>
    <scope>IDENTIFICATION</scope>
</reference>
<organism evidence="1">
    <name type="scientific">Capitella teleta</name>
    <name type="common">Polychaete worm</name>
    <dbReference type="NCBI Taxonomy" id="283909"/>
    <lineage>
        <taxon>Eukaryota</taxon>
        <taxon>Metazoa</taxon>
        <taxon>Spiralia</taxon>
        <taxon>Lophotrochozoa</taxon>
        <taxon>Annelida</taxon>
        <taxon>Polychaeta</taxon>
        <taxon>Sedentaria</taxon>
        <taxon>Scolecida</taxon>
        <taxon>Capitellidae</taxon>
        <taxon>Capitella</taxon>
    </lineage>
</organism>
<dbReference type="EMBL" id="AMQN01004318">
    <property type="status" value="NOT_ANNOTATED_CDS"/>
    <property type="molecule type" value="Genomic_DNA"/>
</dbReference>
<protein>
    <submittedName>
        <fullName evidence="1 2">Uncharacterized protein</fullName>
    </submittedName>
</protein>
<evidence type="ECO:0000313" key="2">
    <source>
        <dbReference type="EnsemblMetazoa" id="CapteP192432"/>
    </source>
</evidence>
<dbReference type="EMBL" id="KB293181">
    <property type="protein sequence ID" value="ELU16322.1"/>
    <property type="molecule type" value="Genomic_DNA"/>
</dbReference>
<reference evidence="3" key="1">
    <citation type="submission" date="2012-12" db="EMBL/GenBank/DDBJ databases">
        <authorList>
            <person name="Hellsten U."/>
            <person name="Grimwood J."/>
            <person name="Chapman J.A."/>
            <person name="Shapiro H."/>
            <person name="Aerts A."/>
            <person name="Otillar R.P."/>
            <person name="Terry A.Y."/>
            <person name="Boore J.L."/>
            <person name="Simakov O."/>
            <person name="Marletaz F."/>
            <person name="Cho S.-J."/>
            <person name="Edsinger-Gonzales E."/>
            <person name="Havlak P."/>
            <person name="Kuo D.-H."/>
            <person name="Larsson T."/>
            <person name="Lv J."/>
            <person name="Arendt D."/>
            <person name="Savage R."/>
            <person name="Osoegawa K."/>
            <person name="de Jong P."/>
            <person name="Lindberg D.R."/>
            <person name="Seaver E.C."/>
            <person name="Weisblat D.A."/>
            <person name="Putnam N.H."/>
            <person name="Grigoriev I.V."/>
            <person name="Rokhsar D.S."/>
        </authorList>
    </citation>
    <scope>NUCLEOTIDE SEQUENCE</scope>
    <source>
        <strain evidence="3">I ESC-2004</strain>
    </source>
</reference>
<sequence length="150" mass="17363">MAANRMAAKPQNKQEELTMPRLVRSCRCNDMLLEEGVLFVVLIREPSKEPTRKNSGYLDLIPDHNDYISVLGVWKGIVRNVKSKTYGTDKYTNKYITLKYKLTLSLLLSSKLLIVQFEFQNNKADEVEDAAASKLNLRKTKPMRMRRRPD</sequence>
<dbReference type="AlphaFoldDB" id="R7VCP0"/>
<reference evidence="1 3" key="2">
    <citation type="journal article" date="2013" name="Nature">
        <title>Insights into bilaterian evolution from three spiralian genomes.</title>
        <authorList>
            <person name="Simakov O."/>
            <person name="Marletaz F."/>
            <person name="Cho S.J."/>
            <person name="Edsinger-Gonzales E."/>
            <person name="Havlak P."/>
            <person name="Hellsten U."/>
            <person name="Kuo D.H."/>
            <person name="Larsson T."/>
            <person name="Lv J."/>
            <person name="Arendt D."/>
            <person name="Savage R."/>
            <person name="Osoegawa K."/>
            <person name="de Jong P."/>
            <person name="Grimwood J."/>
            <person name="Chapman J.A."/>
            <person name="Shapiro H."/>
            <person name="Aerts A."/>
            <person name="Otillar R.P."/>
            <person name="Terry A.Y."/>
            <person name="Boore J.L."/>
            <person name="Grigoriev I.V."/>
            <person name="Lindberg D.R."/>
            <person name="Seaver E.C."/>
            <person name="Weisblat D.A."/>
            <person name="Putnam N.H."/>
            <person name="Rokhsar D.S."/>
        </authorList>
    </citation>
    <scope>NUCLEOTIDE SEQUENCE</scope>
    <source>
        <strain evidence="1 3">I ESC-2004</strain>
    </source>
</reference>
<gene>
    <name evidence="1" type="ORF">CAPTEDRAFT_192432</name>
</gene>
<proteinExistence type="predicted"/>
<keyword evidence="3" id="KW-1185">Reference proteome</keyword>